<proteinExistence type="predicted"/>
<gene>
    <name evidence="1" type="ORF">LCGC14_1041200</name>
</gene>
<protein>
    <submittedName>
        <fullName evidence="1">Uncharacterized protein</fullName>
    </submittedName>
</protein>
<accession>A0A0F9NDD6</accession>
<sequence length="132" mass="14478">MRVRITGIDSSGTSYTNLELEVSRVVYGRTQDPDPTLEDTILELYPVGKGEPALFYIVQVKIFSVLTAEPRCTNCMQVKVDSVCECDHVEVSAESAAAEVDDGRCACGITWRFAEEKESGMCAACVSKEIPF</sequence>
<evidence type="ECO:0000313" key="1">
    <source>
        <dbReference type="EMBL" id="KKN09982.1"/>
    </source>
</evidence>
<dbReference type="EMBL" id="LAZR01004287">
    <property type="protein sequence ID" value="KKN09982.1"/>
    <property type="molecule type" value="Genomic_DNA"/>
</dbReference>
<name>A0A0F9NDD6_9ZZZZ</name>
<comment type="caution">
    <text evidence="1">The sequence shown here is derived from an EMBL/GenBank/DDBJ whole genome shotgun (WGS) entry which is preliminary data.</text>
</comment>
<reference evidence="1" key="1">
    <citation type="journal article" date="2015" name="Nature">
        <title>Complex archaea that bridge the gap between prokaryotes and eukaryotes.</title>
        <authorList>
            <person name="Spang A."/>
            <person name="Saw J.H."/>
            <person name="Jorgensen S.L."/>
            <person name="Zaremba-Niedzwiedzka K."/>
            <person name="Martijn J."/>
            <person name="Lind A.E."/>
            <person name="van Eijk R."/>
            <person name="Schleper C."/>
            <person name="Guy L."/>
            <person name="Ettema T.J."/>
        </authorList>
    </citation>
    <scope>NUCLEOTIDE SEQUENCE</scope>
</reference>
<dbReference type="AlphaFoldDB" id="A0A0F9NDD6"/>
<organism evidence="1">
    <name type="scientific">marine sediment metagenome</name>
    <dbReference type="NCBI Taxonomy" id="412755"/>
    <lineage>
        <taxon>unclassified sequences</taxon>
        <taxon>metagenomes</taxon>
        <taxon>ecological metagenomes</taxon>
    </lineage>
</organism>